<name>A0A1H6XLK4_9BACT</name>
<protein>
    <submittedName>
        <fullName evidence="1">Uncharacterized protein</fullName>
    </submittedName>
</protein>
<organism evidence="1 2">
    <name type="scientific">Dyadobacter koreensis</name>
    <dbReference type="NCBI Taxonomy" id="408657"/>
    <lineage>
        <taxon>Bacteria</taxon>
        <taxon>Pseudomonadati</taxon>
        <taxon>Bacteroidota</taxon>
        <taxon>Cytophagia</taxon>
        <taxon>Cytophagales</taxon>
        <taxon>Spirosomataceae</taxon>
        <taxon>Dyadobacter</taxon>
    </lineage>
</organism>
<dbReference type="RefSeq" id="WP_090338060.1">
    <property type="nucleotide sequence ID" value="NZ_FNXY01000006.1"/>
</dbReference>
<keyword evidence="2" id="KW-1185">Reference proteome</keyword>
<accession>A0A1H6XLK4</accession>
<evidence type="ECO:0000313" key="2">
    <source>
        <dbReference type="Proteomes" id="UP000199532"/>
    </source>
</evidence>
<dbReference type="Proteomes" id="UP000199532">
    <property type="component" value="Unassembled WGS sequence"/>
</dbReference>
<dbReference type="OrthoDB" id="934157at2"/>
<sequence length="257" mass="30223">MDKNLQIPGLYIIRFQTAPVVPAPYSNFQTIKLNLISEDDLSVDFSIKYLDRDDMDEEEIVEEGFTIDDDFFWKGALPANWIKEFDTIYNSSKIIRQREEKEFEDFVEIEIEENDKRVTVYPVDKERWVYFLQEFMQAILETSGREMPFELTYLDYDAEPKSEVALKASFADKTFTMSENGGPLKKLDWGFLQKVMDTVYRAEFIYDNAEEKKPTKKGKYLYIGDQLWYQLGIAVVETTAKSKDLQQIESLFSKLVR</sequence>
<dbReference type="STRING" id="408657.SAMN04487995_4059"/>
<proteinExistence type="predicted"/>
<evidence type="ECO:0000313" key="1">
    <source>
        <dbReference type="EMBL" id="SEJ29959.1"/>
    </source>
</evidence>
<reference evidence="1 2" key="1">
    <citation type="submission" date="2016-10" db="EMBL/GenBank/DDBJ databases">
        <authorList>
            <person name="de Groot N.N."/>
        </authorList>
    </citation>
    <scope>NUCLEOTIDE SEQUENCE [LARGE SCALE GENOMIC DNA]</scope>
    <source>
        <strain evidence="1 2">DSM 19938</strain>
    </source>
</reference>
<dbReference type="EMBL" id="FNXY01000006">
    <property type="protein sequence ID" value="SEJ29959.1"/>
    <property type="molecule type" value="Genomic_DNA"/>
</dbReference>
<gene>
    <name evidence="1" type="ORF">SAMN04487995_4059</name>
</gene>
<dbReference type="AlphaFoldDB" id="A0A1H6XLK4"/>